<gene>
    <name evidence="1" type="ORF">PXEA_LOCUS30463</name>
</gene>
<evidence type="ECO:0000313" key="2">
    <source>
        <dbReference type="Proteomes" id="UP000784294"/>
    </source>
</evidence>
<protein>
    <submittedName>
        <fullName evidence="1">Uncharacterized protein</fullName>
    </submittedName>
</protein>
<evidence type="ECO:0000313" key="1">
    <source>
        <dbReference type="EMBL" id="VEL37023.1"/>
    </source>
</evidence>
<organism evidence="1 2">
    <name type="scientific">Protopolystoma xenopodis</name>
    <dbReference type="NCBI Taxonomy" id="117903"/>
    <lineage>
        <taxon>Eukaryota</taxon>
        <taxon>Metazoa</taxon>
        <taxon>Spiralia</taxon>
        <taxon>Lophotrochozoa</taxon>
        <taxon>Platyhelminthes</taxon>
        <taxon>Monogenea</taxon>
        <taxon>Polyopisthocotylea</taxon>
        <taxon>Polystomatidea</taxon>
        <taxon>Polystomatidae</taxon>
        <taxon>Protopolystoma</taxon>
    </lineage>
</organism>
<accession>A0A3S5ASZ4</accession>
<dbReference type="Proteomes" id="UP000784294">
    <property type="component" value="Unassembled WGS sequence"/>
</dbReference>
<proteinExistence type="predicted"/>
<dbReference type="AlphaFoldDB" id="A0A3S5ASZ4"/>
<name>A0A3S5ASZ4_9PLAT</name>
<keyword evidence="2" id="KW-1185">Reference proteome</keyword>
<dbReference type="EMBL" id="CAAALY010253788">
    <property type="protein sequence ID" value="VEL37023.1"/>
    <property type="molecule type" value="Genomic_DNA"/>
</dbReference>
<sequence>KSNDSSTDYGGEFIAYCNRFLSSSSKWSPNAASSSLSITTNTEPIQPPRLMESCKYDAITPPLSSHSPTCKLACFDTRSTEATPKLQVLRSSLPSNSSYLGHLPSNTWILLADLIIYHINSAHLARIPALLADLARSTTSSLSMLSSSSSDSYAQEFLGLITKVS</sequence>
<comment type="caution">
    <text evidence="1">The sequence shown here is derived from an EMBL/GenBank/DDBJ whole genome shotgun (WGS) entry which is preliminary data.</text>
</comment>
<feature type="non-terminal residue" evidence="1">
    <location>
        <position position="1"/>
    </location>
</feature>
<reference evidence="1" key="1">
    <citation type="submission" date="2018-11" db="EMBL/GenBank/DDBJ databases">
        <authorList>
            <consortium name="Pathogen Informatics"/>
        </authorList>
    </citation>
    <scope>NUCLEOTIDE SEQUENCE</scope>
</reference>